<dbReference type="SUPFAM" id="SSF103473">
    <property type="entry name" value="MFS general substrate transporter"/>
    <property type="match status" value="1"/>
</dbReference>
<evidence type="ECO:0000313" key="10">
    <source>
        <dbReference type="Proteomes" id="UP001233271"/>
    </source>
</evidence>
<dbReference type="FunFam" id="1.20.1250.20:FF:000034">
    <property type="entry name" value="MFS general substrate transporter"/>
    <property type="match status" value="1"/>
</dbReference>
<evidence type="ECO:0000256" key="3">
    <source>
        <dbReference type="ARBA" id="ARBA00022692"/>
    </source>
</evidence>
<dbReference type="GO" id="GO:0022857">
    <property type="term" value="F:transmembrane transporter activity"/>
    <property type="evidence" value="ECO:0007669"/>
    <property type="project" value="InterPro"/>
</dbReference>
<feature type="transmembrane region" description="Helical" evidence="7">
    <location>
        <begin position="400"/>
        <end position="419"/>
    </location>
</feature>
<dbReference type="InterPro" id="IPR011701">
    <property type="entry name" value="MFS"/>
</dbReference>
<protein>
    <recommendedName>
        <fullName evidence="8">Major facilitator superfamily (MFS) profile domain-containing protein</fullName>
    </recommendedName>
</protein>
<comment type="subcellular location">
    <subcellularLocation>
        <location evidence="1">Membrane</location>
        <topology evidence="1">Multi-pass membrane protein</topology>
    </subcellularLocation>
</comment>
<dbReference type="KEGG" id="ccac:CcaHIS019_0600320"/>
<dbReference type="Pfam" id="PF07690">
    <property type="entry name" value="MFS_1"/>
    <property type="match status" value="1"/>
</dbReference>
<proteinExistence type="predicted"/>
<name>A0AA48QXP6_9TREE</name>
<feature type="transmembrane region" description="Helical" evidence="7">
    <location>
        <begin position="346"/>
        <end position="366"/>
    </location>
</feature>
<feature type="transmembrane region" description="Helical" evidence="7">
    <location>
        <begin position="440"/>
        <end position="459"/>
    </location>
</feature>
<evidence type="ECO:0000256" key="7">
    <source>
        <dbReference type="SAM" id="Phobius"/>
    </source>
</evidence>
<keyword evidence="4 7" id="KW-1133">Transmembrane helix</keyword>
<feature type="transmembrane region" description="Helical" evidence="7">
    <location>
        <begin position="165"/>
        <end position="188"/>
    </location>
</feature>
<evidence type="ECO:0000256" key="4">
    <source>
        <dbReference type="ARBA" id="ARBA00022989"/>
    </source>
</evidence>
<dbReference type="FunFam" id="1.20.1250.20:FF:000013">
    <property type="entry name" value="MFS general substrate transporter"/>
    <property type="match status" value="1"/>
</dbReference>
<dbReference type="Gene3D" id="1.20.1250.20">
    <property type="entry name" value="MFS general substrate transporter like domains"/>
    <property type="match status" value="2"/>
</dbReference>
<evidence type="ECO:0000313" key="9">
    <source>
        <dbReference type="EMBL" id="BEI93573.1"/>
    </source>
</evidence>
<dbReference type="InterPro" id="IPR020846">
    <property type="entry name" value="MFS_dom"/>
</dbReference>
<feature type="transmembrane region" description="Helical" evidence="7">
    <location>
        <begin position="200"/>
        <end position="221"/>
    </location>
</feature>
<feature type="transmembrane region" description="Helical" evidence="7">
    <location>
        <begin position="233"/>
        <end position="255"/>
    </location>
</feature>
<keyword evidence="10" id="KW-1185">Reference proteome</keyword>
<evidence type="ECO:0000259" key="8">
    <source>
        <dbReference type="PROSITE" id="PS50850"/>
    </source>
</evidence>
<feature type="domain" description="Major facilitator superfamily (MFS) profile" evidence="8">
    <location>
        <begin position="71"/>
        <end position="498"/>
    </location>
</feature>
<feature type="transmembrane region" description="Helical" evidence="7">
    <location>
        <begin position="69"/>
        <end position="89"/>
    </location>
</feature>
<gene>
    <name evidence="9" type="ORF">CcaverHIS019_0600320</name>
</gene>
<evidence type="ECO:0000256" key="1">
    <source>
        <dbReference type="ARBA" id="ARBA00004141"/>
    </source>
</evidence>
<dbReference type="PANTHER" id="PTHR43791:SF54">
    <property type="entry name" value="MAJOR FACILITATOR SUPERFAMILY (MFS) PROFILE DOMAIN-CONTAINING PROTEIN-RELATED"/>
    <property type="match status" value="1"/>
</dbReference>
<dbReference type="RefSeq" id="XP_060458838.1">
    <property type="nucleotide sequence ID" value="XM_060602445.1"/>
</dbReference>
<dbReference type="EMBL" id="AP028217">
    <property type="protein sequence ID" value="BEI93573.1"/>
    <property type="molecule type" value="Genomic_DNA"/>
</dbReference>
<dbReference type="AlphaFoldDB" id="A0AA48QXP6"/>
<evidence type="ECO:0000256" key="6">
    <source>
        <dbReference type="SAM" id="MobiDB-lite"/>
    </source>
</evidence>
<dbReference type="GO" id="GO:0016020">
    <property type="term" value="C:membrane"/>
    <property type="evidence" value="ECO:0007669"/>
    <property type="project" value="UniProtKB-SubCell"/>
</dbReference>
<reference evidence="9" key="1">
    <citation type="journal article" date="2023" name="BMC Genomics">
        <title>Chromosome-level genome assemblies of Cutaneotrichosporon spp. (Trichosporonales, Basidiomycota) reveal imbalanced evolution between nucleotide sequences and chromosome synteny.</title>
        <authorList>
            <person name="Kobayashi Y."/>
            <person name="Kayamori A."/>
            <person name="Aoki K."/>
            <person name="Shiwa Y."/>
            <person name="Matsutani M."/>
            <person name="Fujita N."/>
            <person name="Sugita T."/>
            <person name="Iwasaki W."/>
            <person name="Tanaka N."/>
            <person name="Takashima M."/>
        </authorList>
    </citation>
    <scope>NUCLEOTIDE SEQUENCE</scope>
    <source>
        <strain evidence="9">HIS019</strain>
    </source>
</reference>
<feature type="transmembrane region" description="Helical" evidence="7">
    <location>
        <begin position="140"/>
        <end position="159"/>
    </location>
</feature>
<evidence type="ECO:0000256" key="5">
    <source>
        <dbReference type="ARBA" id="ARBA00023136"/>
    </source>
</evidence>
<dbReference type="PANTHER" id="PTHR43791">
    <property type="entry name" value="PERMEASE-RELATED"/>
    <property type="match status" value="1"/>
</dbReference>
<feature type="transmembrane region" description="Helical" evidence="7">
    <location>
        <begin position="109"/>
        <end position="128"/>
    </location>
</feature>
<sequence>MSPQRKSIDRSTSFDDDVEKKETNNTETITVLPNGEEVMKTSHYTPEEEEFLATFDEAKQKKMYRKIDVRLLPMLALLYLFAYIDRANIGNAKIEGLLEDLHLDGTKYNTAQSIFFVTYILFEIPANIILERYFRSRPSWWLGGLAVLWGLAMTLHGVVKNYGGLLAVRLALGIPEAGFFPGAVYLCSLWYPRHMLNSRIALFYTSSALAGAFSGLLAFGIAKLRGVGGIAAWRWIFLLEGAATIALGLMVPFILPDHASNSKFLTDEERKYMSIVSGAQDKSAHSGQHDSDDVSKWKVFKSVVTDWQLYLLGIVYWSNTVPNYAMKFAMPTIIKAMGYSSSQAQLLSVPPYIVGAITACVAGLFSDRFRKRMPFIMVAQFTVIVALIIIMPIRHDIKKYMAPAYLAICLVCAGVYPIGPGTNTWTANNTAGPAKRAMSVAFVISLCNVGGIIGGYIFLESEKPHFTTGYAGSLGFAFAGVLGAAVLEIAYKRINSKRDNMTKEEIDTKYTPQELAQLGDRSPYFRYML</sequence>
<feature type="transmembrane region" description="Helical" evidence="7">
    <location>
        <begin position="471"/>
        <end position="491"/>
    </location>
</feature>
<dbReference type="GeneID" id="85497443"/>
<keyword evidence="2" id="KW-0813">Transport</keyword>
<feature type="compositionally biased region" description="Basic and acidic residues" evidence="6">
    <location>
        <begin position="1"/>
        <end position="24"/>
    </location>
</feature>
<dbReference type="InterPro" id="IPR036259">
    <property type="entry name" value="MFS_trans_sf"/>
</dbReference>
<dbReference type="PROSITE" id="PS50850">
    <property type="entry name" value="MFS"/>
    <property type="match status" value="1"/>
</dbReference>
<keyword evidence="5 7" id="KW-0472">Membrane</keyword>
<feature type="transmembrane region" description="Helical" evidence="7">
    <location>
        <begin position="373"/>
        <end position="394"/>
    </location>
</feature>
<organism evidence="9 10">
    <name type="scientific">Cutaneotrichosporon cavernicola</name>
    <dbReference type="NCBI Taxonomy" id="279322"/>
    <lineage>
        <taxon>Eukaryota</taxon>
        <taxon>Fungi</taxon>
        <taxon>Dikarya</taxon>
        <taxon>Basidiomycota</taxon>
        <taxon>Agaricomycotina</taxon>
        <taxon>Tremellomycetes</taxon>
        <taxon>Trichosporonales</taxon>
        <taxon>Trichosporonaceae</taxon>
        <taxon>Cutaneotrichosporon</taxon>
    </lineage>
</organism>
<feature type="region of interest" description="Disordered" evidence="6">
    <location>
        <begin position="1"/>
        <end position="28"/>
    </location>
</feature>
<feature type="transmembrane region" description="Helical" evidence="7">
    <location>
        <begin position="307"/>
        <end position="326"/>
    </location>
</feature>
<accession>A0AA48QXP6</accession>
<evidence type="ECO:0000256" key="2">
    <source>
        <dbReference type="ARBA" id="ARBA00022448"/>
    </source>
</evidence>
<keyword evidence="3 7" id="KW-0812">Transmembrane</keyword>
<dbReference type="Proteomes" id="UP001233271">
    <property type="component" value="Chromosome 6"/>
</dbReference>